<feature type="transmembrane region" description="Helical" evidence="1">
    <location>
        <begin position="109"/>
        <end position="130"/>
    </location>
</feature>
<keyword evidence="3" id="KW-1185">Reference proteome</keyword>
<keyword evidence="1" id="KW-0812">Transmembrane</keyword>
<dbReference type="RefSeq" id="WP_060178603.1">
    <property type="nucleotide sequence ID" value="NZ_MQUR01000044.1"/>
</dbReference>
<evidence type="ECO:0000313" key="2">
    <source>
        <dbReference type="EMBL" id="OLZ64147.1"/>
    </source>
</evidence>
<protein>
    <recommendedName>
        <fullName evidence="4">Integral membrane protein</fullName>
    </recommendedName>
</protein>
<evidence type="ECO:0008006" key="4">
    <source>
        <dbReference type="Google" id="ProtNLM"/>
    </source>
</evidence>
<evidence type="ECO:0000313" key="3">
    <source>
        <dbReference type="Proteomes" id="UP000187151"/>
    </source>
</evidence>
<organism evidence="2 3">
    <name type="scientific">Streptomyces amritsarensis</name>
    <dbReference type="NCBI Taxonomy" id="681158"/>
    <lineage>
        <taxon>Bacteria</taxon>
        <taxon>Bacillati</taxon>
        <taxon>Actinomycetota</taxon>
        <taxon>Actinomycetes</taxon>
        <taxon>Kitasatosporales</taxon>
        <taxon>Streptomycetaceae</taxon>
        <taxon>Streptomyces</taxon>
    </lineage>
</organism>
<name>A0ABX3G440_9ACTN</name>
<reference evidence="2 3" key="1">
    <citation type="submission" date="2016-01" db="EMBL/GenBank/DDBJ databases">
        <title>Streptomyces amritsarensis strain MTCC 11845 genome sequencing and assembly.</title>
        <authorList>
            <person name="Sharma D."/>
            <person name="Nair G.R."/>
            <person name="Kaur G."/>
            <person name="Manhas R.K."/>
            <person name="Mayilraj S."/>
        </authorList>
    </citation>
    <scope>NUCLEOTIDE SEQUENCE [LARGE SCALE GENOMIC DNA]</scope>
    <source>
        <strain evidence="2 3">MTCC 11845</strain>
    </source>
</reference>
<evidence type="ECO:0000256" key="1">
    <source>
        <dbReference type="SAM" id="Phobius"/>
    </source>
</evidence>
<dbReference type="Proteomes" id="UP000187151">
    <property type="component" value="Unassembled WGS sequence"/>
</dbReference>
<dbReference type="EMBL" id="MQUR01000044">
    <property type="protein sequence ID" value="OLZ64147.1"/>
    <property type="molecule type" value="Genomic_DNA"/>
</dbReference>
<feature type="transmembrane region" description="Helical" evidence="1">
    <location>
        <begin position="66"/>
        <end position="84"/>
    </location>
</feature>
<keyword evidence="1" id="KW-1133">Transmembrane helix</keyword>
<comment type="caution">
    <text evidence="2">The sequence shown here is derived from an EMBL/GenBank/DDBJ whole genome shotgun (WGS) entry which is preliminary data.</text>
</comment>
<accession>A0ABX3G440</accession>
<gene>
    <name evidence="2" type="ORF">AVW11_19200</name>
</gene>
<proteinExistence type="predicted"/>
<keyword evidence="1" id="KW-0472">Membrane</keyword>
<sequence length="215" mass="22413">MSFLRARAMPVAVAFAIAVALGVSGPLASRFDHQVCQAAGLVLSSGWAWACFAFLVGYARRSKIESGLLASSALALAVVVYYVFKFLFPAYPGAQAVPFGSGDELISKVLVWGAAAFVLGAPVGLFGNLARTPGIGGLPFRLLVPLTAFVETSARLEAEAPGQGPLVGITWQVIRSAAVVAFAAVPVHALMTWRARRGEPGAGAEDGSDCLTRHR</sequence>
<feature type="transmembrane region" description="Helical" evidence="1">
    <location>
        <begin position="38"/>
        <end position="59"/>
    </location>
</feature>